<gene>
    <name evidence="8" type="ORF">CR155_13245</name>
</gene>
<reference evidence="8 9" key="1">
    <citation type="submission" date="2017-10" db="EMBL/GenBank/DDBJ databases">
        <title>Two draft genome sequences of Pusillimonas sp. strains isolated from a nitrate- and radionuclide-contaminated groundwater in Russia.</title>
        <authorList>
            <person name="Grouzdev D.S."/>
            <person name="Tourova T.P."/>
            <person name="Goeva M.A."/>
            <person name="Babich T.L."/>
            <person name="Sokolova D.S."/>
            <person name="Abdullin R."/>
            <person name="Poltaraus A.B."/>
            <person name="Toshchakov S.V."/>
            <person name="Nazina T.N."/>
        </authorList>
    </citation>
    <scope>NUCLEOTIDE SEQUENCE [LARGE SCALE GENOMIC DNA]</scope>
    <source>
        <strain evidence="8 9">JR1/69-2-13</strain>
    </source>
</reference>
<keyword evidence="3" id="KW-0547">Nucleotide-binding</keyword>
<dbReference type="GO" id="GO:0016887">
    <property type="term" value="F:ATP hydrolysis activity"/>
    <property type="evidence" value="ECO:0007669"/>
    <property type="project" value="InterPro"/>
</dbReference>
<feature type="domain" description="ABC transporter" evidence="7">
    <location>
        <begin position="7"/>
        <end position="237"/>
    </location>
</feature>
<evidence type="ECO:0000313" key="8">
    <source>
        <dbReference type="EMBL" id="PLC53244.1"/>
    </source>
</evidence>
<dbReference type="PROSITE" id="PS50893">
    <property type="entry name" value="ABC_TRANSPORTER_2"/>
    <property type="match status" value="1"/>
</dbReference>
<evidence type="ECO:0000259" key="7">
    <source>
        <dbReference type="PROSITE" id="PS50893"/>
    </source>
</evidence>
<dbReference type="InterPro" id="IPR003439">
    <property type="entry name" value="ABC_transporter-like_ATP-bd"/>
</dbReference>
<dbReference type="GO" id="GO:0005524">
    <property type="term" value="F:ATP binding"/>
    <property type="evidence" value="ECO:0007669"/>
    <property type="project" value="UniProtKB-KW"/>
</dbReference>
<dbReference type="OrthoDB" id="5298774at2"/>
<keyword evidence="9" id="KW-1185">Reference proteome</keyword>
<keyword evidence="4" id="KW-0067">ATP-binding</keyword>
<dbReference type="GO" id="GO:0055052">
    <property type="term" value="C:ATP-binding cassette (ABC) transporter complex, substrate-binding subunit-containing"/>
    <property type="evidence" value="ECO:0007669"/>
    <property type="project" value="TreeGrafter"/>
</dbReference>
<dbReference type="InterPro" id="IPR003593">
    <property type="entry name" value="AAA+_ATPase"/>
</dbReference>
<dbReference type="SUPFAM" id="SSF50331">
    <property type="entry name" value="MOP-like"/>
    <property type="match status" value="1"/>
</dbReference>
<dbReference type="InterPro" id="IPR013611">
    <property type="entry name" value="Transp-assoc_OB_typ2"/>
</dbReference>
<evidence type="ECO:0000256" key="4">
    <source>
        <dbReference type="ARBA" id="ARBA00022840"/>
    </source>
</evidence>
<dbReference type="PANTHER" id="PTHR43875:SF15">
    <property type="entry name" value="TREHALOSE IMPORT ATP-BINDING PROTEIN SUGC"/>
    <property type="match status" value="1"/>
</dbReference>
<accession>A0A2N4UDZ9</accession>
<dbReference type="SUPFAM" id="SSF52540">
    <property type="entry name" value="P-loop containing nucleoside triphosphate hydrolases"/>
    <property type="match status" value="1"/>
</dbReference>
<sequence>MSQPGSVKLENIVKRHGSFTALHGIDLEINPGEFFAFLGPSGSGKTTTLRILAGLEPVNDGRVLLDDVDVTHVQPGERDVAMVFQSYALYPHMTVAENIAFPLKMIRTPASTIESSVKEAAAKVGIEHLLARRPGQLSGGQQQRCALARAIVRKPRLFLLDEPLSNLDAKLRVETRAELRRLQRSLGVTTVYVTHDQEEAMTVADRLAVFMEGRIVQVGTPKEVFLRPANAVVAAFIGTPPMNLMPATLADGQVSLEGASLPISGVQVQGTRDVTLGVRPGDLRIADPVQRDPVTPDQGAPARGIPARVEFVEDLGDSVIAILTVGSQHIKMRLDQHADLQEGQQVFLTFAPTAAHLFDRQTGERLPSA</sequence>
<dbReference type="Pfam" id="PF08402">
    <property type="entry name" value="TOBE_2"/>
    <property type="match status" value="1"/>
</dbReference>
<evidence type="ECO:0000313" key="9">
    <source>
        <dbReference type="Proteomes" id="UP000234328"/>
    </source>
</evidence>
<dbReference type="GO" id="GO:0140359">
    <property type="term" value="F:ABC-type transporter activity"/>
    <property type="evidence" value="ECO:0007669"/>
    <property type="project" value="InterPro"/>
</dbReference>
<dbReference type="GO" id="GO:0008643">
    <property type="term" value="P:carbohydrate transport"/>
    <property type="evidence" value="ECO:0007669"/>
    <property type="project" value="InterPro"/>
</dbReference>
<dbReference type="InterPro" id="IPR012340">
    <property type="entry name" value="NA-bd_OB-fold"/>
</dbReference>
<keyword evidence="5" id="KW-1278">Translocase</keyword>
<keyword evidence="6" id="KW-0472">Membrane</keyword>
<dbReference type="EMBL" id="PDNV01000008">
    <property type="protein sequence ID" value="PLC53244.1"/>
    <property type="molecule type" value="Genomic_DNA"/>
</dbReference>
<evidence type="ECO:0000256" key="2">
    <source>
        <dbReference type="ARBA" id="ARBA00022475"/>
    </source>
</evidence>
<dbReference type="Gene3D" id="3.40.50.300">
    <property type="entry name" value="P-loop containing nucleotide triphosphate hydrolases"/>
    <property type="match status" value="1"/>
</dbReference>
<dbReference type="InterPro" id="IPR027417">
    <property type="entry name" value="P-loop_NTPase"/>
</dbReference>
<organism evidence="8 9">
    <name type="scientific">Pollutimonas nitritireducens</name>
    <dbReference type="NCBI Taxonomy" id="2045209"/>
    <lineage>
        <taxon>Bacteria</taxon>
        <taxon>Pseudomonadati</taxon>
        <taxon>Pseudomonadota</taxon>
        <taxon>Betaproteobacteria</taxon>
        <taxon>Burkholderiales</taxon>
        <taxon>Alcaligenaceae</taxon>
        <taxon>Pollutimonas</taxon>
    </lineage>
</organism>
<dbReference type="Proteomes" id="UP000234328">
    <property type="component" value="Unassembled WGS sequence"/>
</dbReference>
<dbReference type="PANTHER" id="PTHR43875">
    <property type="entry name" value="MALTODEXTRIN IMPORT ATP-BINDING PROTEIN MSMX"/>
    <property type="match status" value="1"/>
</dbReference>
<dbReference type="InterPro" id="IPR047641">
    <property type="entry name" value="ABC_transpr_MalK/UgpC-like"/>
</dbReference>
<keyword evidence="1" id="KW-0813">Transport</keyword>
<dbReference type="Pfam" id="PF00005">
    <property type="entry name" value="ABC_tran"/>
    <property type="match status" value="1"/>
</dbReference>
<dbReference type="SMART" id="SM00382">
    <property type="entry name" value="AAA"/>
    <property type="match status" value="1"/>
</dbReference>
<dbReference type="AlphaFoldDB" id="A0A2N4UDZ9"/>
<name>A0A2N4UDZ9_9BURK</name>
<dbReference type="InterPro" id="IPR015855">
    <property type="entry name" value="ABC_transpr_MalK-like"/>
</dbReference>
<comment type="caution">
    <text evidence="8">The sequence shown here is derived from an EMBL/GenBank/DDBJ whole genome shotgun (WGS) entry which is preliminary data.</text>
</comment>
<evidence type="ECO:0000256" key="1">
    <source>
        <dbReference type="ARBA" id="ARBA00022448"/>
    </source>
</evidence>
<keyword evidence="2" id="KW-1003">Cell membrane</keyword>
<dbReference type="Gene3D" id="2.40.50.100">
    <property type="match status" value="1"/>
</dbReference>
<dbReference type="RefSeq" id="WP_102070514.1">
    <property type="nucleotide sequence ID" value="NZ_PDNV01000008.1"/>
</dbReference>
<proteinExistence type="predicted"/>
<dbReference type="CDD" id="cd03301">
    <property type="entry name" value="ABC_MalK_N"/>
    <property type="match status" value="1"/>
</dbReference>
<evidence type="ECO:0000256" key="6">
    <source>
        <dbReference type="ARBA" id="ARBA00023136"/>
    </source>
</evidence>
<dbReference type="InterPro" id="IPR008995">
    <property type="entry name" value="Mo/tungstate-bd_C_term_dom"/>
</dbReference>
<evidence type="ECO:0000256" key="3">
    <source>
        <dbReference type="ARBA" id="ARBA00022741"/>
    </source>
</evidence>
<protein>
    <recommendedName>
        <fullName evidence="7">ABC transporter domain-containing protein</fullName>
    </recommendedName>
</protein>
<dbReference type="Gene3D" id="2.40.50.140">
    <property type="entry name" value="Nucleic acid-binding proteins"/>
    <property type="match status" value="1"/>
</dbReference>
<evidence type="ECO:0000256" key="5">
    <source>
        <dbReference type="ARBA" id="ARBA00022967"/>
    </source>
</evidence>
<dbReference type="FunFam" id="3.40.50.300:FF:000042">
    <property type="entry name" value="Maltose/maltodextrin ABC transporter, ATP-binding protein"/>
    <property type="match status" value="1"/>
</dbReference>